<dbReference type="Gene3D" id="1.20.120.530">
    <property type="entry name" value="GntR ligand-binding domain-like"/>
    <property type="match status" value="1"/>
</dbReference>
<keyword evidence="1" id="KW-0805">Transcription regulation</keyword>
<proteinExistence type="predicted"/>
<dbReference type="SUPFAM" id="SSF46785">
    <property type="entry name" value="Winged helix' DNA-binding domain"/>
    <property type="match status" value="1"/>
</dbReference>
<keyword evidence="6" id="KW-1185">Reference proteome</keyword>
<feature type="domain" description="HTH gntR-type" evidence="4">
    <location>
        <begin position="1"/>
        <end position="68"/>
    </location>
</feature>
<dbReference type="PROSITE" id="PS50949">
    <property type="entry name" value="HTH_GNTR"/>
    <property type="match status" value="1"/>
</dbReference>
<dbReference type="SUPFAM" id="SSF48008">
    <property type="entry name" value="GntR ligand-binding domain-like"/>
    <property type="match status" value="1"/>
</dbReference>
<evidence type="ECO:0000313" key="5">
    <source>
        <dbReference type="EMBL" id="MCS5478936.1"/>
    </source>
</evidence>
<dbReference type="Pfam" id="PF00392">
    <property type="entry name" value="GntR"/>
    <property type="match status" value="1"/>
</dbReference>
<evidence type="ECO:0000259" key="4">
    <source>
        <dbReference type="PROSITE" id="PS50949"/>
    </source>
</evidence>
<keyword evidence="3" id="KW-0804">Transcription</keyword>
<dbReference type="Gene3D" id="1.10.10.10">
    <property type="entry name" value="Winged helix-like DNA-binding domain superfamily/Winged helix DNA-binding domain"/>
    <property type="match status" value="1"/>
</dbReference>
<dbReference type="Pfam" id="PF07729">
    <property type="entry name" value="FCD"/>
    <property type="match status" value="1"/>
</dbReference>
<gene>
    <name evidence="5" type="ORF">NYP18_04610</name>
</gene>
<evidence type="ECO:0000313" key="6">
    <source>
        <dbReference type="Proteomes" id="UP001205965"/>
    </source>
</evidence>
<dbReference type="InterPro" id="IPR008920">
    <property type="entry name" value="TF_FadR/GntR_C"/>
</dbReference>
<dbReference type="InterPro" id="IPR036390">
    <property type="entry name" value="WH_DNA-bd_sf"/>
</dbReference>
<dbReference type="InterPro" id="IPR011711">
    <property type="entry name" value="GntR_C"/>
</dbReference>
<dbReference type="SMART" id="SM00345">
    <property type="entry name" value="HTH_GNTR"/>
    <property type="match status" value="1"/>
</dbReference>
<evidence type="ECO:0000256" key="3">
    <source>
        <dbReference type="ARBA" id="ARBA00023163"/>
    </source>
</evidence>
<dbReference type="EMBL" id="JANWTC010000002">
    <property type="protein sequence ID" value="MCS5478936.1"/>
    <property type="molecule type" value="Genomic_DNA"/>
</dbReference>
<organism evidence="5 6">
    <name type="scientific">Corynebacterium lemuris</name>
    <dbReference type="NCBI Taxonomy" id="1859292"/>
    <lineage>
        <taxon>Bacteria</taxon>
        <taxon>Bacillati</taxon>
        <taxon>Actinomycetota</taxon>
        <taxon>Actinomycetes</taxon>
        <taxon>Mycobacteriales</taxon>
        <taxon>Corynebacteriaceae</taxon>
        <taxon>Corynebacterium</taxon>
    </lineage>
</organism>
<dbReference type="PANTHER" id="PTHR43537:SF45">
    <property type="entry name" value="GNTR FAMILY REGULATORY PROTEIN"/>
    <property type="match status" value="1"/>
</dbReference>
<name>A0ABT2FUN0_9CORY</name>
<dbReference type="PANTHER" id="PTHR43537">
    <property type="entry name" value="TRANSCRIPTIONAL REGULATOR, GNTR FAMILY"/>
    <property type="match status" value="1"/>
</dbReference>
<reference evidence="5 6" key="1">
    <citation type="submission" date="2022-08" db="EMBL/GenBank/DDBJ databases">
        <title>YIM 101645 draft genome.</title>
        <authorList>
            <person name="Chen X."/>
        </authorList>
    </citation>
    <scope>NUCLEOTIDE SEQUENCE [LARGE SCALE GENOMIC DNA]</scope>
    <source>
        <strain evidence="5 6">YIM 101645</strain>
    </source>
</reference>
<dbReference type="InterPro" id="IPR036388">
    <property type="entry name" value="WH-like_DNA-bd_sf"/>
</dbReference>
<dbReference type="InterPro" id="IPR000524">
    <property type="entry name" value="Tscrpt_reg_HTH_GntR"/>
</dbReference>
<dbReference type="SMART" id="SM00895">
    <property type="entry name" value="FCD"/>
    <property type="match status" value="1"/>
</dbReference>
<protein>
    <submittedName>
        <fullName evidence="5">GntR family transcriptional regulator</fullName>
    </submittedName>
</protein>
<keyword evidence="2" id="KW-0238">DNA-binding</keyword>
<comment type="caution">
    <text evidence="5">The sequence shown here is derived from an EMBL/GenBank/DDBJ whole genome shotgun (WGS) entry which is preliminary data.</text>
</comment>
<dbReference type="RefSeq" id="WP_259427004.1">
    <property type="nucleotide sequence ID" value="NZ_JANWTC010000002.1"/>
</dbReference>
<evidence type="ECO:0000256" key="2">
    <source>
        <dbReference type="ARBA" id="ARBA00023125"/>
    </source>
</evidence>
<dbReference type="Proteomes" id="UP001205965">
    <property type="component" value="Unassembled WGS sequence"/>
</dbReference>
<sequence>MTKADDAYDYLADLIEQGTLAPGSSYTESALIEMSGYGRTPLREAVQRLTRDHLVATSTGAGIVVPSMSVDDQLGRLEIRRSLEALAVVLASQRGSGDELAGLNSLREKLTAQTEPRGYLDTLRRTHQLMCVAAHNDYLAEIMRPLHVLSRRFWGVNLTDAATEIDQGKTLHKVILEAVARRDAAAAQEASIKLNDYLVESALAVASRRAQEGHIAPVTMIGNGVAG</sequence>
<accession>A0ABT2FUN0</accession>
<evidence type="ECO:0000256" key="1">
    <source>
        <dbReference type="ARBA" id="ARBA00023015"/>
    </source>
</evidence>